<evidence type="ECO:0000259" key="3">
    <source>
        <dbReference type="Pfam" id="PF00291"/>
    </source>
</evidence>
<protein>
    <submittedName>
        <fullName evidence="4">Pyridoxal-5-phosphate-dependent protein subunit beta</fullName>
    </submittedName>
</protein>
<dbReference type="InterPro" id="IPR001926">
    <property type="entry name" value="TrpB-like_PALP"/>
</dbReference>
<dbReference type="EMBL" id="PNIL01000058">
    <property type="protein sequence ID" value="PMP67051.1"/>
    <property type="molecule type" value="Genomic_DNA"/>
</dbReference>
<dbReference type="InterPro" id="IPR036052">
    <property type="entry name" value="TrpB-like_PALP_sf"/>
</dbReference>
<dbReference type="AlphaFoldDB" id="A0A2J6WDZ7"/>
<sequence>MDKDFVVNEEVLQRTIERAREKNIIIPTYEEMRNPEKIPEGIKQELKNIGLWDLHPRNLFRITWKNEPVKFGGGFDGVNYLELPKELTGVKARIFILLGKFFPTGSHKVGATFGPLVEKLVRGEFDPTRQKALWPSTGNYCRGGAFNSALLGCKAIAVLPEGMSKERFEWLKSIGAEVYATPGVESNVKEVFDKSKELKQKYPDEVVVLNQFEEFGNPVWHYAITGPAMEEVFEKNKREGDKFTALFLTQGSGGTLGSGNYLRQKFPKIKIGAGEALQCPTLLYNGYGGHRIEGIGDKHVPWIIDVKNLDMVVDIDDEYTMHLLRLFNEPEGRKYLKKFLAEEFVDKLDLLGISSIANIVGAIKMAKYYEMTEHDVIFTVATDSMELYQSRIQELREQYGEYNEIEAAKDFERYLMGITTDWMIEMNYYDKKRMHNLKYFTWVEQQGKTVEELNEQWYNENYFIERLESYKKWDEYIKEFNEKVGLIKKYR</sequence>
<gene>
    <name evidence="4" type="ORF">C0189_03960</name>
</gene>
<dbReference type="GO" id="GO:1901605">
    <property type="term" value="P:alpha-amino acid metabolic process"/>
    <property type="evidence" value="ECO:0007669"/>
    <property type="project" value="UniProtKB-ARBA"/>
</dbReference>
<organism evidence="4 5">
    <name type="scientific">Caldisericum exile</name>
    <dbReference type="NCBI Taxonomy" id="693075"/>
    <lineage>
        <taxon>Bacteria</taxon>
        <taxon>Pseudomonadati</taxon>
        <taxon>Caldisericota/Cryosericota group</taxon>
        <taxon>Caldisericota</taxon>
        <taxon>Caldisericia</taxon>
        <taxon>Caldisericales</taxon>
        <taxon>Caldisericaceae</taxon>
        <taxon>Caldisericum</taxon>
    </lineage>
</organism>
<dbReference type="RefSeq" id="WP_416085051.1">
    <property type="nucleotide sequence ID" value="NZ_JBNAUB010000012.1"/>
</dbReference>
<evidence type="ECO:0000313" key="5">
    <source>
        <dbReference type="Proteomes" id="UP000237040"/>
    </source>
</evidence>
<evidence type="ECO:0000256" key="2">
    <source>
        <dbReference type="ARBA" id="ARBA00022898"/>
    </source>
</evidence>
<comment type="caution">
    <text evidence="4">The sequence shown here is derived from an EMBL/GenBank/DDBJ whole genome shotgun (WGS) entry which is preliminary data.</text>
</comment>
<evidence type="ECO:0000256" key="1">
    <source>
        <dbReference type="ARBA" id="ARBA00001933"/>
    </source>
</evidence>
<dbReference type="PANTHER" id="PTHR10314">
    <property type="entry name" value="CYSTATHIONINE BETA-SYNTHASE"/>
    <property type="match status" value="1"/>
</dbReference>
<name>A0A2J6WDZ7_9BACT</name>
<dbReference type="Proteomes" id="UP000237040">
    <property type="component" value="Unassembled WGS sequence"/>
</dbReference>
<dbReference type="InterPro" id="IPR050214">
    <property type="entry name" value="Cys_Synth/Cystath_Beta-Synth"/>
</dbReference>
<evidence type="ECO:0000313" key="4">
    <source>
        <dbReference type="EMBL" id="PMP67051.1"/>
    </source>
</evidence>
<feature type="domain" description="Tryptophan synthase beta chain-like PALP" evidence="3">
    <location>
        <begin position="84"/>
        <end position="332"/>
    </location>
</feature>
<dbReference type="Pfam" id="PF00291">
    <property type="entry name" value="PALP"/>
    <property type="match status" value="1"/>
</dbReference>
<reference evidence="4 5" key="1">
    <citation type="submission" date="2018-01" db="EMBL/GenBank/DDBJ databases">
        <title>Metagenomic assembled genomes from two thermal pools in the Uzon Caldera, Kamchatka, Russia.</title>
        <authorList>
            <person name="Wilkins L."/>
            <person name="Ettinger C."/>
        </authorList>
    </citation>
    <scope>NUCLEOTIDE SEQUENCE [LARGE SCALE GENOMIC DNA]</scope>
    <source>
        <strain evidence="4">ZAV-07</strain>
    </source>
</reference>
<dbReference type="SUPFAM" id="SSF53686">
    <property type="entry name" value="Tryptophan synthase beta subunit-like PLP-dependent enzymes"/>
    <property type="match status" value="1"/>
</dbReference>
<keyword evidence="2" id="KW-0663">Pyridoxal phosphate</keyword>
<comment type="cofactor">
    <cofactor evidence="1">
        <name>pyridoxal 5'-phosphate</name>
        <dbReference type="ChEBI" id="CHEBI:597326"/>
    </cofactor>
</comment>
<accession>A0A2J6WDZ7</accession>
<dbReference type="Gene3D" id="3.40.50.1100">
    <property type="match status" value="2"/>
</dbReference>
<proteinExistence type="predicted"/>